<evidence type="ECO:0000256" key="1">
    <source>
        <dbReference type="ARBA" id="ARBA00004726"/>
    </source>
</evidence>
<dbReference type="EnsemblMetazoa" id="PPA22669.1">
    <property type="protein sequence ID" value="PPA22669.1"/>
    <property type="gene ID" value="WBGene00112223"/>
</dbReference>
<dbReference type="InterPro" id="IPR056596">
    <property type="entry name" value="FLAD1_M"/>
</dbReference>
<feature type="domain" description="Phosphoadenosine phosphosulphate reductase" evidence="15">
    <location>
        <begin position="615"/>
        <end position="680"/>
    </location>
</feature>
<feature type="domain" description="FAD synthase middle" evidence="16">
    <location>
        <begin position="491"/>
        <end position="565"/>
    </location>
</feature>
<evidence type="ECO:0000256" key="5">
    <source>
        <dbReference type="ARBA" id="ARBA00022643"/>
    </source>
</evidence>
<dbReference type="GO" id="GO:0006747">
    <property type="term" value="P:FAD biosynthetic process"/>
    <property type="evidence" value="ECO:0000318"/>
    <property type="project" value="GO_Central"/>
</dbReference>
<evidence type="ECO:0000256" key="7">
    <source>
        <dbReference type="ARBA" id="ARBA00022695"/>
    </source>
</evidence>
<feature type="domain" description="MoaB/Mog" evidence="14">
    <location>
        <begin position="342"/>
        <end position="476"/>
    </location>
</feature>
<evidence type="ECO:0000256" key="6">
    <source>
        <dbReference type="ARBA" id="ARBA00022679"/>
    </source>
</evidence>
<dbReference type="Pfam" id="PF01507">
    <property type="entry name" value="PAPS_reduct"/>
    <property type="match status" value="2"/>
</dbReference>
<dbReference type="OrthoDB" id="270728at2759"/>
<feature type="domain" description="Phosphoadenosine phosphosulphate reductase" evidence="15">
    <location>
        <begin position="695"/>
        <end position="770"/>
    </location>
</feature>
<gene>
    <name evidence="17" type="primary">WBGene00112223</name>
</gene>
<name>A0A2A6B5Y6_PRIPA</name>
<comment type="pathway">
    <text evidence="1">Cofactor biosynthesis; FAD biosynthesis; FAD from FMN: step 1/1.</text>
</comment>
<dbReference type="InterPro" id="IPR001453">
    <property type="entry name" value="MoaB/Mog_dom"/>
</dbReference>
<evidence type="ECO:0000313" key="18">
    <source>
        <dbReference type="Proteomes" id="UP000005239"/>
    </source>
</evidence>
<accession>A0A2A6B5Y6</accession>
<dbReference type="Pfam" id="PF00994">
    <property type="entry name" value="MoCF_biosynth"/>
    <property type="match status" value="1"/>
</dbReference>
<keyword evidence="9" id="KW-0274">FAD</keyword>
<dbReference type="EC" id="2.7.7.2" evidence="3"/>
<evidence type="ECO:0000256" key="10">
    <source>
        <dbReference type="ARBA" id="ARBA00022840"/>
    </source>
</evidence>
<keyword evidence="8" id="KW-0547">Nucleotide-binding</keyword>
<evidence type="ECO:0000313" key="17">
    <source>
        <dbReference type="EnsemblMetazoa" id="PPA22669.1"/>
    </source>
</evidence>
<evidence type="ECO:0000256" key="11">
    <source>
        <dbReference type="ARBA" id="ARBA00031145"/>
    </source>
</evidence>
<evidence type="ECO:0000256" key="12">
    <source>
        <dbReference type="ARBA" id="ARBA00031871"/>
    </source>
</evidence>
<comment type="catalytic activity">
    <reaction evidence="13">
        <text>FMN + ATP + H(+) = FAD + diphosphate</text>
        <dbReference type="Rhea" id="RHEA:17237"/>
        <dbReference type="ChEBI" id="CHEBI:15378"/>
        <dbReference type="ChEBI" id="CHEBI:30616"/>
        <dbReference type="ChEBI" id="CHEBI:33019"/>
        <dbReference type="ChEBI" id="CHEBI:57692"/>
        <dbReference type="ChEBI" id="CHEBI:58210"/>
        <dbReference type="EC" id="2.7.7.2"/>
    </reaction>
</comment>
<dbReference type="GO" id="GO:0005524">
    <property type="term" value="F:ATP binding"/>
    <property type="evidence" value="ECO:0007669"/>
    <property type="project" value="UniProtKB-KW"/>
</dbReference>
<evidence type="ECO:0000259" key="15">
    <source>
        <dbReference type="Pfam" id="PF01507"/>
    </source>
</evidence>
<evidence type="ECO:0000256" key="13">
    <source>
        <dbReference type="ARBA" id="ARBA00049494"/>
    </source>
</evidence>
<evidence type="ECO:0000256" key="2">
    <source>
        <dbReference type="ARBA" id="ARBA00007589"/>
    </source>
</evidence>
<reference evidence="17" key="2">
    <citation type="submission" date="2022-06" db="UniProtKB">
        <authorList>
            <consortium name="EnsemblMetazoa"/>
        </authorList>
    </citation>
    <scope>IDENTIFICATION</scope>
    <source>
        <strain evidence="17">PS312</strain>
    </source>
</reference>
<dbReference type="PANTHER" id="PTHR23293">
    <property type="entry name" value="FAD SYNTHETASE-RELATED FMN ADENYLYLTRANSFERASE"/>
    <property type="match status" value="1"/>
</dbReference>
<dbReference type="GO" id="GO:0003919">
    <property type="term" value="F:FMN adenylyltransferase activity"/>
    <property type="evidence" value="ECO:0000318"/>
    <property type="project" value="GO_Central"/>
</dbReference>
<evidence type="ECO:0000259" key="14">
    <source>
        <dbReference type="Pfam" id="PF00994"/>
    </source>
</evidence>
<dbReference type="AlphaFoldDB" id="A0A2A6B5Y6"/>
<keyword evidence="5" id="KW-0288">FMN</keyword>
<dbReference type="CDD" id="cd23948">
    <property type="entry name" value="FAD_synthase"/>
    <property type="match status" value="1"/>
</dbReference>
<reference evidence="18" key="1">
    <citation type="journal article" date="2008" name="Nat. Genet.">
        <title>The Pristionchus pacificus genome provides a unique perspective on nematode lifestyle and parasitism.</title>
        <authorList>
            <person name="Dieterich C."/>
            <person name="Clifton S.W."/>
            <person name="Schuster L.N."/>
            <person name="Chinwalla A."/>
            <person name="Delehaunty K."/>
            <person name="Dinkelacker I."/>
            <person name="Fulton L."/>
            <person name="Fulton R."/>
            <person name="Godfrey J."/>
            <person name="Minx P."/>
            <person name="Mitreva M."/>
            <person name="Roeseler W."/>
            <person name="Tian H."/>
            <person name="Witte H."/>
            <person name="Yang S.P."/>
            <person name="Wilson R.K."/>
            <person name="Sommer R.J."/>
        </authorList>
    </citation>
    <scope>NUCLEOTIDE SEQUENCE [LARGE SCALE GENOMIC DNA]</scope>
    <source>
        <strain evidence="18">PS312</strain>
    </source>
</reference>
<evidence type="ECO:0000256" key="9">
    <source>
        <dbReference type="ARBA" id="ARBA00022827"/>
    </source>
</evidence>
<keyword evidence="10" id="KW-0067">ATP-binding</keyword>
<accession>A0A8R1YKS3</accession>
<evidence type="ECO:0000256" key="3">
    <source>
        <dbReference type="ARBA" id="ARBA00012393"/>
    </source>
</evidence>
<keyword evidence="6" id="KW-0808">Transferase</keyword>
<evidence type="ECO:0000256" key="8">
    <source>
        <dbReference type="ARBA" id="ARBA00022741"/>
    </source>
</evidence>
<dbReference type="InterPro" id="IPR036425">
    <property type="entry name" value="MoaB/Mog-like_dom_sf"/>
</dbReference>
<dbReference type="InterPro" id="IPR002500">
    <property type="entry name" value="PAPS_reduct_dom"/>
</dbReference>
<keyword evidence="18" id="KW-1185">Reference proteome</keyword>
<keyword evidence="4" id="KW-0285">Flavoprotein</keyword>
<dbReference type="PANTHER" id="PTHR23293:SF9">
    <property type="entry name" value="FAD SYNTHASE"/>
    <property type="match status" value="1"/>
</dbReference>
<evidence type="ECO:0000256" key="4">
    <source>
        <dbReference type="ARBA" id="ARBA00022630"/>
    </source>
</evidence>
<dbReference type="Pfam" id="PF24102">
    <property type="entry name" value="FLAD1_M"/>
    <property type="match status" value="1"/>
</dbReference>
<keyword evidence="7" id="KW-0548">Nucleotidyltransferase</keyword>
<evidence type="ECO:0000259" key="16">
    <source>
        <dbReference type="Pfam" id="PF24102"/>
    </source>
</evidence>
<dbReference type="Gene3D" id="3.40.50.620">
    <property type="entry name" value="HUPs"/>
    <property type="match status" value="1"/>
</dbReference>
<comment type="similarity">
    <text evidence="2">In the N-terminal section; belongs to the MoaB/Mog family.</text>
</comment>
<dbReference type="Gene3D" id="3.40.980.10">
    <property type="entry name" value="MoaB/Mog-like domain"/>
    <property type="match status" value="1"/>
</dbReference>
<organism evidence="17 18">
    <name type="scientific">Pristionchus pacificus</name>
    <name type="common">Parasitic nematode worm</name>
    <dbReference type="NCBI Taxonomy" id="54126"/>
    <lineage>
        <taxon>Eukaryota</taxon>
        <taxon>Metazoa</taxon>
        <taxon>Ecdysozoa</taxon>
        <taxon>Nematoda</taxon>
        <taxon>Chromadorea</taxon>
        <taxon>Rhabditida</taxon>
        <taxon>Rhabditina</taxon>
        <taxon>Diplogasteromorpha</taxon>
        <taxon>Diplogasteroidea</taxon>
        <taxon>Neodiplogasteridae</taxon>
        <taxon>Pristionchus</taxon>
    </lineage>
</organism>
<proteinExistence type="inferred from homology"/>
<dbReference type="SUPFAM" id="SSF53218">
    <property type="entry name" value="Molybdenum cofactor biosynthesis proteins"/>
    <property type="match status" value="1"/>
</dbReference>
<sequence length="814" mass="92707">MGEDAGRKSQRQFAELVQKTIVESHSFPPGHGFPGYKPFTSVLKELRYREMGDKRMRLDKIWPSLMKSENREFQQSHELKVRGEAMLDSRRAVSSAGVIDLEEEVMRGFVHDRAQFDGHSVKFILSVDTDALARNNAHIGTNVHMKRIMEKYVILMTNLGQIRMYVEEDNNYVLTHRFNLPAHLFNFKELSWNVERDEFYALGVSPRMHIDEIEDSQFSHTSRRSNSNPFTRSHALAVISVHPIVVAKYLVRLDPEVINSIKLVPGNMLMIVITYNADMAQIEFNPAPYVYIPIAIFIDATTGILVKDTVQMGLGGFFSMARSDGDAKIVRIDRLVEREPPKEISVVGDGIDEISDEVLSFSSRFDLVFTTGGIGPTHDDNTFNGLAKAFGDELYLCDDIVLAIHAILPDKLKSTQDSPKRKRSNSYVSKLATIPRSSTLLWGQRDGNRSTFPVVKVKNVIAFPGVPQFCRRAFVDLENELFPSSSIERQFSHILYSSKTEFSFSDRLSAVAKMFEENVEIGSYPVLENNYFSTKLTIDSESIEEGEKAVMELKNIIGDNLVIYDDFPHVNTVEKWNSLRDRLKDDPNGGVFLVKLDRAMEIVDKQLDEYSLDEIALSFNGGKDCTVLLHLLRIAIDKKYGAKTKMFGFHIMVEDQFPEMSQFIIDVSSTYAIDVIEYSGPLKEGLISLQKDRPSTVAVLMGSRSSDPKGKYMKSPVEWTDRDWPRLLRVCPILEWSYSDVWKFLRALCVPYCKLYDEGFTSLGGRTTTRRNDALRIVNERTNEVKYLPAFKLKEDDLERHGRELSTDEIKSSI</sequence>
<protein>
    <recommendedName>
        <fullName evidence="3">FAD synthase</fullName>
        <ecNumber evidence="3">2.7.7.2</ecNumber>
    </recommendedName>
    <alternativeName>
        <fullName evidence="11">FAD pyrophosphorylase</fullName>
    </alternativeName>
    <alternativeName>
        <fullName evidence="12">FMN adenylyltransferase</fullName>
    </alternativeName>
</protein>
<dbReference type="FunFam" id="3.40.50.620:FF:000445">
    <property type="entry name" value="Probable FAD synthase"/>
    <property type="match status" value="1"/>
</dbReference>
<dbReference type="InterPro" id="IPR014729">
    <property type="entry name" value="Rossmann-like_a/b/a_fold"/>
</dbReference>
<dbReference type="Proteomes" id="UP000005239">
    <property type="component" value="Unassembled WGS sequence"/>
</dbReference>
<dbReference type="SUPFAM" id="SSF52402">
    <property type="entry name" value="Adenine nucleotide alpha hydrolases-like"/>
    <property type="match status" value="1"/>
</dbReference>